<dbReference type="EMBL" id="CAADFU010000013">
    <property type="protein sequence ID" value="VFK42022.1"/>
    <property type="molecule type" value="Genomic_DNA"/>
</dbReference>
<evidence type="ECO:0000313" key="3">
    <source>
        <dbReference type="EMBL" id="VFK78105.1"/>
    </source>
</evidence>
<evidence type="ECO:0000313" key="1">
    <source>
        <dbReference type="EMBL" id="VFK36976.1"/>
    </source>
</evidence>
<dbReference type="AlphaFoldDB" id="A0A450Y631"/>
<accession>A0A450Y631</accession>
<protein>
    <submittedName>
        <fullName evidence="1">Uncharacterized protein</fullName>
    </submittedName>
</protein>
<gene>
    <name evidence="3" type="ORF">BECKSD772D_GA0070982_100712</name>
    <name evidence="2" type="ORF">BECKSD772E_GA0070983_101318</name>
    <name evidence="1" type="ORF">BECKSD772F_GA0070984_100813</name>
</gene>
<proteinExistence type="predicted"/>
<sequence>MAWQPRSGGLTVVLVPDAEEESMRDFLLNMLLRKDVSGKKQLLPRVVLCHGSRGTDRQ</sequence>
<reference evidence="1" key="1">
    <citation type="submission" date="2019-02" db="EMBL/GenBank/DDBJ databases">
        <authorList>
            <person name="Gruber-Vodicka R. H."/>
            <person name="Seah K. B. B."/>
        </authorList>
    </citation>
    <scope>NUCLEOTIDE SEQUENCE</scope>
    <source>
        <strain evidence="3">BECK_S127</strain>
        <strain evidence="2">BECK_S1320</strain>
        <strain evidence="1">BECK_S1321</strain>
    </source>
</reference>
<organism evidence="1">
    <name type="scientific">Candidatus Kentrum sp. SD</name>
    <dbReference type="NCBI Taxonomy" id="2126332"/>
    <lineage>
        <taxon>Bacteria</taxon>
        <taxon>Pseudomonadati</taxon>
        <taxon>Pseudomonadota</taxon>
        <taxon>Gammaproteobacteria</taxon>
        <taxon>Candidatus Kentrum</taxon>
    </lineage>
</organism>
<evidence type="ECO:0000313" key="2">
    <source>
        <dbReference type="EMBL" id="VFK42022.1"/>
    </source>
</evidence>
<dbReference type="EMBL" id="CAADHB010000007">
    <property type="protein sequence ID" value="VFK78105.1"/>
    <property type="molecule type" value="Genomic_DNA"/>
</dbReference>
<dbReference type="EMBL" id="CAADFR010000008">
    <property type="protein sequence ID" value="VFK36976.1"/>
    <property type="molecule type" value="Genomic_DNA"/>
</dbReference>
<name>A0A450Y631_9GAMM</name>